<dbReference type="ExpressionAtlas" id="A0A2K3LJJ5">
    <property type="expression patterns" value="baseline"/>
</dbReference>
<dbReference type="Pfam" id="PF08282">
    <property type="entry name" value="Hydrolase_3"/>
    <property type="match status" value="1"/>
</dbReference>
<dbReference type="GO" id="GO:0004222">
    <property type="term" value="F:metalloendopeptidase activity"/>
    <property type="evidence" value="ECO:0007669"/>
    <property type="project" value="InterPro"/>
</dbReference>
<dbReference type="SUPFAM" id="SSF56784">
    <property type="entry name" value="HAD-like"/>
    <property type="match status" value="1"/>
</dbReference>
<dbReference type="PROSITE" id="PS01229">
    <property type="entry name" value="COF_2"/>
    <property type="match status" value="1"/>
</dbReference>
<sequence>MIFLGTAQSVADTLRPYWSDATQGRATVVQAVPDMLEIVPLGTCKGNGVKLLLDHLGVTDDEQIMAIGDGENDVEMLQLASLGVALSNGSKKTKDVANVIGLSNDEDGVADAIYRYAF</sequence>
<dbReference type="PANTHER" id="PTHR46986:SF1">
    <property type="entry name" value="ENDORIBONUCLEASE YBEY, CHLOROPLASTIC"/>
    <property type="match status" value="1"/>
</dbReference>
<comment type="caution">
    <text evidence="1">The sequence shown here is derived from an EMBL/GenBank/DDBJ whole genome shotgun (WGS) entry which is preliminary data.</text>
</comment>
<dbReference type="InterPro" id="IPR023214">
    <property type="entry name" value="HAD_sf"/>
</dbReference>
<proteinExistence type="predicted"/>
<dbReference type="InterPro" id="IPR002036">
    <property type="entry name" value="YbeY"/>
</dbReference>
<dbReference type="GO" id="GO:0006364">
    <property type="term" value="P:rRNA processing"/>
    <property type="evidence" value="ECO:0007669"/>
    <property type="project" value="InterPro"/>
</dbReference>
<dbReference type="InterPro" id="IPR036412">
    <property type="entry name" value="HAD-like_sf"/>
</dbReference>
<evidence type="ECO:0000313" key="2">
    <source>
        <dbReference type="Proteomes" id="UP000236291"/>
    </source>
</evidence>
<reference evidence="1 2" key="2">
    <citation type="journal article" date="2017" name="Front. Plant Sci.">
        <title>Gene Classification and Mining of Molecular Markers Useful in Red Clover (Trifolium pratense) Breeding.</title>
        <authorList>
            <person name="Istvanek J."/>
            <person name="Dluhosova J."/>
            <person name="Dluhos P."/>
            <person name="Patkova L."/>
            <person name="Nedelnik J."/>
            <person name="Repkova J."/>
        </authorList>
    </citation>
    <scope>NUCLEOTIDE SEQUENCE [LARGE SCALE GENOMIC DNA]</scope>
    <source>
        <strain evidence="2">cv. Tatra</strain>
        <tissue evidence="1">Young leaves</tissue>
    </source>
</reference>
<evidence type="ECO:0000313" key="1">
    <source>
        <dbReference type="EMBL" id="PNX78715.1"/>
    </source>
</evidence>
<gene>
    <name evidence="1" type="ORF">L195_g034693</name>
</gene>
<protein>
    <submittedName>
        <fullName evidence="1">HMP-PP phosphatase</fullName>
    </submittedName>
</protein>
<accession>A0A2K3LJJ5</accession>
<dbReference type="AlphaFoldDB" id="A0A2K3LJJ5"/>
<dbReference type="STRING" id="57577.A0A2K3LJJ5"/>
<organism evidence="1 2">
    <name type="scientific">Trifolium pratense</name>
    <name type="common">Red clover</name>
    <dbReference type="NCBI Taxonomy" id="57577"/>
    <lineage>
        <taxon>Eukaryota</taxon>
        <taxon>Viridiplantae</taxon>
        <taxon>Streptophyta</taxon>
        <taxon>Embryophyta</taxon>
        <taxon>Tracheophyta</taxon>
        <taxon>Spermatophyta</taxon>
        <taxon>Magnoliopsida</taxon>
        <taxon>eudicotyledons</taxon>
        <taxon>Gunneridae</taxon>
        <taxon>Pentapetalae</taxon>
        <taxon>rosids</taxon>
        <taxon>fabids</taxon>
        <taxon>Fabales</taxon>
        <taxon>Fabaceae</taxon>
        <taxon>Papilionoideae</taxon>
        <taxon>50 kb inversion clade</taxon>
        <taxon>NPAAA clade</taxon>
        <taxon>Hologalegina</taxon>
        <taxon>IRL clade</taxon>
        <taxon>Trifolieae</taxon>
        <taxon>Trifolium</taxon>
    </lineage>
</organism>
<dbReference type="Proteomes" id="UP000236291">
    <property type="component" value="Unassembled WGS sequence"/>
</dbReference>
<dbReference type="PANTHER" id="PTHR46986">
    <property type="entry name" value="ENDORIBONUCLEASE YBEY, CHLOROPLASTIC"/>
    <property type="match status" value="1"/>
</dbReference>
<reference evidence="1 2" key="1">
    <citation type="journal article" date="2014" name="Am. J. Bot.">
        <title>Genome assembly and annotation for red clover (Trifolium pratense; Fabaceae).</title>
        <authorList>
            <person name="Istvanek J."/>
            <person name="Jaros M."/>
            <person name="Krenek A."/>
            <person name="Repkova J."/>
        </authorList>
    </citation>
    <scope>NUCLEOTIDE SEQUENCE [LARGE SCALE GENOMIC DNA]</scope>
    <source>
        <strain evidence="2">cv. Tatra</strain>
        <tissue evidence="1">Young leaves</tissue>
    </source>
</reference>
<dbReference type="Gene3D" id="3.30.1240.10">
    <property type="match status" value="1"/>
</dbReference>
<name>A0A2K3LJJ5_TRIPR</name>
<dbReference type="EMBL" id="ASHM01034593">
    <property type="protein sequence ID" value="PNX78715.1"/>
    <property type="molecule type" value="Genomic_DNA"/>
</dbReference>
<dbReference type="Gene3D" id="3.40.50.1000">
    <property type="entry name" value="HAD superfamily/HAD-like"/>
    <property type="match status" value="1"/>
</dbReference>